<evidence type="ECO:0000256" key="3">
    <source>
        <dbReference type="ARBA" id="ARBA00023235"/>
    </source>
</evidence>
<dbReference type="InterPro" id="IPR000821">
    <property type="entry name" value="Ala_racemase"/>
</dbReference>
<evidence type="ECO:0000313" key="6">
    <source>
        <dbReference type="Proteomes" id="UP001519271"/>
    </source>
</evidence>
<comment type="cofactor">
    <cofactor evidence="1">
        <name>pyridoxal 5'-phosphate</name>
        <dbReference type="ChEBI" id="CHEBI:597326"/>
    </cofactor>
</comment>
<evidence type="ECO:0000259" key="4">
    <source>
        <dbReference type="Pfam" id="PF01168"/>
    </source>
</evidence>
<dbReference type="RefSeq" id="WP_209459077.1">
    <property type="nucleotide sequence ID" value="NZ_JAGGKC010000009.1"/>
</dbReference>
<reference evidence="5 6" key="1">
    <citation type="submission" date="2021-03" db="EMBL/GenBank/DDBJ databases">
        <title>Genomic Encyclopedia of Type Strains, Phase IV (KMG-IV): sequencing the most valuable type-strain genomes for metagenomic binning, comparative biology and taxonomic classification.</title>
        <authorList>
            <person name="Goeker M."/>
        </authorList>
    </citation>
    <scope>NUCLEOTIDE SEQUENCE [LARGE SCALE GENOMIC DNA]</scope>
    <source>
        <strain evidence="5 6">DSM 6139</strain>
    </source>
</reference>
<evidence type="ECO:0000313" key="5">
    <source>
        <dbReference type="EMBL" id="MBP1918854.1"/>
    </source>
</evidence>
<accession>A0ABS4G2T9</accession>
<dbReference type="Pfam" id="PF01168">
    <property type="entry name" value="Ala_racemase_N"/>
    <property type="match status" value="1"/>
</dbReference>
<sequence length="372" mass="41360">MYPQVEVDLKKIERNTQTMVHDLGKKGISVMAVTKGFGAKREIVQAMLKGGAQFIADSRIQNLKKLKDIHAKKVLLRLPQKSEIDDVVLYADYSLNSEIETLRLLGASAIRRRKVHKVIVMVDLGDYREGIRYHRVPDFCREAVKVSGVEIAGFGVNLTCFGGVIPESDTLKRLVDITEAMKKENSLNIEIVSGGSSSSVYLLYENEGFPEGINNLRLGEVILLGKETAFGRHLEKLHDDNFILKAQIIEVKEKPSVPHGRIGMDAFGNKPVYRDRGIIKRAIVAIGKQDVDPSAIYPLEPDVEIIGASSDHMIMDVSKSVREYNVGDVLRFGLKYGGLLSLMTSMYVDKVYLEDGIPLSIDEMGVNLEVTV</sequence>
<proteinExistence type="predicted"/>
<dbReference type="InterPro" id="IPR029066">
    <property type="entry name" value="PLP-binding_barrel"/>
</dbReference>
<dbReference type="EMBL" id="JAGGKC010000009">
    <property type="protein sequence ID" value="MBP1918854.1"/>
    <property type="molecule type" value="Genomic_DNA"/>
</dbReference>
<organism evidence="5 6">
    <name type="scientific">Youngiibacter multivorans</name>
    <dbReference type="NCBI Taxonomy" id="937251"/>
    <lineage>
        <taxon>Bacteria</taxon>
        <taxon>Bacillati</taxon>
        <taxon>Bacillota</taxon>
        <taxon>Clostridia</taxon>
        <taxon>Eubacteriales</taxon>
        <taxon>Clostridiaceae</taxon>
        <taxon>Youngiibacter</taxon>
    </lineage>
</organism>
<dbReference type="Proteomes" id="UP001519271">
    <property type="component" value="Unassembled WGS sequence"/>
</dbReference>
<dbReference type="SUPFAM" id="SSF51419">
    <property type="entry name" value="PLP-binding barrel"/>
    <property type="match status" value="1"/>
</dbReference>
<feature type="domain" description="Alanine racemase N-terminal" evidence="4">
    <location>
        <begin position="7"/>
        <end position="221"/>
    </location>
</feature>
<keyword evidence="2" id="KW-0663">Pyridoxal phosphate</keyword>
<dbReference type="Gene3D" id="3.20.20.10">
    <property type="entry name" value="Alanine racemase"/>
    <property type="match status" value="1"/>
</dbReference>
<keyword evidence="6" id="KW-1185">Reference proteome</keyword>
<evidence type="ECO:0000256" key="1">
    <source>
        <dbReference type="ARBA" id="ARBA00001933"/>
    </source>
</evidence>
<name>A0ABS4G2T9_9CLOT</name>
<comment type="caution">
    <text evidence="5">The sequence shown here is derived from an EMBL/GenBank/DDBJ whole genome shotgun (WGS) entry which is preliminary data.</text>
</comment>
<dbReference type="PANTHER" id="PTHR30511">
    <property type="entry name" value="ALANINE RACEMASE"/>
    <property type="match status" value="1"/>
</dbReference>
<dbReference type="NCBIfam" id="NF040742">
    <property type="entry name" value="racem_Orr"/>
    <property type="match status" value="1"/>
</dbReference>
<gene>
    <name evidence="5" type="ORF">J2Z34_001334</name>
</gene>
<protein>
    <submittedName>
        <fullName evidence="5">Amino acid racemase</fullName>
    </submittedName>
</protein>
<dbReference type="CDD" id="cd06815">
    <property type="entry name" value="PLPDE_III_AR_like_1"/>
    <property type="match status" value="1"/>
</dbReference>
<dbReference type="InterPro" id="IPR001608">
    <property type="entry name" value="Ala_racemase_N"/>
</dbReference>
<evidence type="ECO:0000256" key="2">
    <source>
        <dbReference type="ARBA" id="ARBA00022898"/>
    </source>
</evidence>
<keyword evidence="3" id="KW-0413">Isomerase</keyword>
<dbReference type="PANTHER" id="PTHR30511:SF3">
    <property type="entry name" value="LYSINE RACEMASE"/>
    <property type="match status" value="1"/>
</dbReference>